<protein>
    <submittedName>
        <fullName evidence="1">Uncharacterized protein</fullName>
    </submittedName>
</protein>
<evidence type="ECO:0000313" key="1">
    <source>
        <dbReference type="EMBL" id="QNO47445.1"/>
    </source>
</evidence>
<proteinExistence type="predicted"/>
<gene>
    <name evidence="1" type="ORF">IILFPGFB_00017</name>
</gene>
<dbReference type="AlphaFoldDB" id="A0A7G9YHG1"/>
<accession>A0A7G9YHG1</accession>
<sequence length="29" mass="3345">MLSELIDRLVTNYDIKLKYVETDATDPST</sequence>
<organism evidence="1">
    <name type="scientific">Candidatus Methanogaster sp. ANME-2c ERB4</name>
    <dbReference type="NCBI Taxonomy" id="2759911"/>
    <lineage>
        <taxon>Archaea</taxon>
        <taxon>Methanobacteriati</taxon>
        <taxon>Methanobacteriota</taxon>
        <taxon>Stenosarchaea group</taxon>
        <taxon>Methanomicrobia</taxon>
        <taxon>Methanosarcinales</taxon>
        <taxon>ANME-2 cluster</taxon>
        <taxon>Candidatus Methanogasteraceae</taxon>
        <taxon>Candidatus Methanogaster</taxon>
    </lineage>
</organism>
<dbReference type="EMBL" id="MT631263">
    <property type="protein sequence ID" value="QNO47445.1"/>
    <property type="molecule type" value="Genomic_DNA"/>
</dbReference>
<name>A0A7G9YHG1_9EURY</name>
<reference evidence="1" key="1">
    <citation type="submission" date="2020-06" db="EMBL/GenBank/DDBJ databases">
        <title>Unique genomic features of the anaerobic methanotrophic archaea.</title>
        <authorList>
            <person name="Chadwick G.L."/>
            <person name="Skennerton C.T."/>
            <person name="Laso-Perez R."/>
            <person name="Leu A.O."/>
            <person name="Speth D.R."/>
            <person name="Yu H."/>
            <person name="Morgan-Lang C."/>
            <person name="Hatzenpichler R."/>
            <person name="Goudeau D."/>
            <person name="Malmstrom R."/>
            <person name="Brazelton W.J."/>
            <person name="Woyke T."/>
            <person name="Hallam S.J."/>
            <person name="Tyson G.W."/>
            <person name="Wegener G."/>
            <person name="Boetius A."/>
            <person name="Orphan V."/>
        </authorList>
    </citation>
    <scope>NUCLEOTIDE SEQUENCE</scope>
</reference>